<name>A0A0F9NSS4_9ZZZZ</name>
<dbReference type="EMBL" id="LAZR01003190">
    <property type="protein sequence ID" value="KKN20984.1"/>
    <property type="molecule type" value="Genomic_DNA"/>
</dbReference>
<accession>A0A0F9NSS4</accession>
<dbReference type="AlphaFoldDB" id="A0A0F9NSS4"/>
<protein>
    <submittedName>
        <fullName evidence="1">Uncharacterized protein</fullName>
    </submittedName>
</protein>
<sequence length="891" mass="97194">MILLDDGLQIWTDFEGASGTHLYTVPRAALLEDYVIINGREELRLGLPRNEDAWDHIAKRRVVRVEFDDGTIDEYRIASYDEQHSAREYRGEVVCEGAIMELNGPGLCELIYDSGDVIHTFELLSMTVAEHLDEVILPAGPSWITRGTVDPTELVDVTYDRFTPLRALQALLDFTVTERHLIRQAGGAYQINVLDQRGGAASTAVIVLGKNLRSAARQTDDRETRTRIYPVGVESDQGQARLQDARFIVTARDLGADTVVMEITQRGRTVKAVWQDDALDGWYIGNPDGTQLQVILSSVAADGKVEVADASLYAVNEELQFYEDNGPIKRLAFLEDQDQTSSDTDRRPESVIYNDLGPARNLVPSPRLDAYTAGDPDNWSSIGTPTTKEEITTFAFRDIGASSLHMVCDAADEGIECDAITIAPTADNPYFTAWVKIWIVSGRVRFQLDHSVSGVFPPLEAVTGAPPLAISSVTGRWVEIIIQPGTEHLLEAGTVKLEVRSEGDAAEFYLDGAMLTQTSALTPFTDGQPAVELWDRAAQRFLGSLVSTEQLRYTIGVADLSDLVLPYDALTVGADVEVEDPDLGIDVTGIRMKSLRRDLLRPALVMMELDAMRGRFTESAVRRRERFRVSLSVEASLTLTGYVVAVRAKDGDAILVFTASLGVAAVKWETSNSAQPSRADALAGNSTAVSPGNSRIVTGDQFLPGETVYITAVPTDSAGATGKQGPTYEGSTVVPDRESIITRLYHGSDVTFASPIPEQLLAWDQEVQDDEAYHDTVTNNSRIKILLTSGRYLIQGSIRYSALVVVGIANGWFRIKKSPGPSYLGTVAFLSQNTPATEGVLPFALVADLAKDDYLEVSYLFNQVGGGTLSVKVEGGLDDSTFECVYVGKTP</sequence>
<proteinExistence type="predicted"/>
<reference evidence="1" key="1">
    <citation type="journal article" date="2015" name="Nature">
        <title>Complex archaea that bridge the gap between prokaryotes and eukaryotes.</title>
        <authorList>
            <person name="Spang A."/>
            <person name="Saw J.H."/>
            <person name="Jorgensen S.L."/>
            <person name="Zaremba-Niedzwiedzka K."/>
            <person name="Martijn J."/>
            <person name="Lind A.E."/>
            <person name="van Eijk R."/>
            <person name="Schleper C."/>
            <person name="Guy L."/>
            <person name="Ettema T.J."/>
        </authorList>
    </citation>
    <scope>NUCLEOTIDE SEQUENCE</scope>
</reference>
<comment type="caution">
    <text evidence="1">The sequence shown here is derived from an EMBL/GenBank/DDBJ whole genome shotgun (WGS) entry which is preliminary data.</text>
</comment>
<gene>
    <name evidence="1" type="ORF">LCGC14_0930090</name>
</gene>
<evidence type="ECO:0000313" key="1">
    <source>
        <dbReference type="EMBL" id="KKN20984.1"/>
    </source>
</evidence>
<organism evidence="1">
    <name type="scientific">marine sediment metagenome</name>
    <dbReference type="NCBI Taxonomy" id="412755"/>
    <lineage>
        <taxon>unclassified sequences</taxon>
        <taxon>metagenomes</taxon>
        <taxon>ecological metagenomes</taxon>
    </lineage>
</organism>